<reference evidence="3" key="2">
    <citation type="submission" date="2015-01" db="EMBL/GenBank/DDBJ databases">
        <title>Evolutionary Origins and Diversification of the Mycorrhizal Mutualists.</title>
        <authorList>
            <consortium name="DOE Joint Genome Institute"/>
            <consortium name="Mycorrhizal Genomics Consortium"/>
            <person name="Kohler A."/>
            <person name="Kuo A."/>
            <person name="Nagy L.G."/>
            <person name="Floudas D."/>
            <person name="Copeland A."/>
            <person name="Barry K.W."/>
            <person name="Cichocki N."/>
            <person name="Veneault-Fourrey C."/>
            <person name="LaButti K."/>
            <person name="Lindquist E.A."/>
            <person name="Lipzen A."/>
            <person name="Lundell T."/>
            <person name="Morin E."/>
            <person name="Murat C."/>
            <person name="Riley R."/>
            <person name="Ohm R."/>
            <person name="Sun H."/>
            <person name="Tunlid A."/>
            <person name="Henrissat B."/>
            <person name="Grigoriev I.V."/>
            <person name="Hibbett D.S."/>
            <person name="Martin F."/>
        </authorList>
    </citation>
    <scope>NUCLEOTIDE SEQUENCE [LARGE SCALE GENOMIC DNA]</scope>
    <source>
        <strain evidence="3">MUT 4182</strain>
    </source>
</reference>
<dbReference type="AlphaFoldDB" id="A0A0C3Q4P5"/>
<accession>A0A0C3Q4P5</accession>
<dbReference type="InterPro" id="IPR000719">
    <property type="entry name" value="Prot_kinase_dom"/>
</dbReference>
<name>A0A0C3Q4P5_9AGAM</name>
<evidence type="ECO:0000259" key="1">
    <source>
        <dbReference type="PROSITE" id="PS50011"/>
    </source>
</evidence>
<evidence type="ECO:0000313" key="3">
    <source>
        <dbReference type="Proteomes" id="UP000054248"/>
    </source>
</evidence>
<sequence length="166" mass="18504">MNEGDEKEDQLSERGDDLSRGTIEALGSKYRIKLSAIKPLGNGQLYGRGGKGDIILATLVPPEDGSFIGATTSENVAVKNIRPLKSKYQERFLQVRYVLVIGDSQRMIGNISFKAFANELSILSTVSHMNIIKLIGFVEDAENWIAWFVFPWEAHGNIREFILSTN</sequence>
<feature type="domain" description="Protein kinase" evidence="1">
    <location>
        <begin position="40"/>
        <end position="166"/>
    </location>
</feature>
<proteinExistence type="predicted"/>
<dbReference type="SUPFAM" id="SSF56112">
    <property type="entry name" value="Protein kinase-like (PK-like)"/>
    <property type="match status" value="1"/>
</dbReference>
<dbReference type="EMBL" id="KN823071">
    <property type="protein sequence ID" value="KIO23975.1"/>
    <property type="molecule type" value="Genomic_DNA"/>
</dbReference>
<dbReference type="GO" id="GO:0005524">
    <property type="term" value="F:ATP binding"/>
    <property type="evidence" value="ECO:0007669"/>
    <property type="project" value="InterPro"/>
</dbReference>
<dbReference type="InterPro" id="IPR011009">
    <property type="entry name" value="Kinase-like_dom_sf"/>
</dbReference>
<gene>
    <name evidence="2" type="ORF">M407DRAFT_26589</name>
</gene>
<keyword evidence="3" id="KW-1185">Reference proteome</keyword>
<evidence type="ECO:0000313" key="2">
    <source>
        <dbReference type="EMBL" id="KIO23975.1"/>
    </source>
</evidence>
<dbReference type="Gene3D" id="3.30.200.20">
    <property type="entry name" value="Phosphorylase Kinase, domain 1"/>
    <property type="match status" value="1"/>
</dbReference>
<dbReference type="HOGENOM" id="CLU_000288_7_13_1"/>
<protein>
    <recommendedName>
        <fullName evidence="1">Protein kinase domain-containing protein</fullName>
    </recommendedName>
</protein>
<dbReference type="PROSITE" id="PS50011">
    <property type="entry name" value="PROTEIN_KINASE_DOM"/>
    <property type="match status" value="1"/>
</dbReference>
<organism evidence="2 3">
    <name type="scientific">Tulasnella calospora MUT 4182</name>
    <dbReference type="NCBI Taxonomy" id="1051891"/>
    <lineage>
        <taxon>Eukaryota</taxon>
        <taxon>Fungi</taxon>
        <taxon>Dikarya</taxon>
        <taxon>Basidiomycota</taxon>
        <taxon>Agaricomycotina</taxon>
        <taxon>Agaricomycetes</taxon>
        <taxon>Cantharellales</taxon>
        <taxon>Tulasnellaceae</taxon>
        <taxon>Tulasnella</taxon>
    </lineage>
</organism>
<dbReference type="OrthoDB" id="3236663at2759"/>
<dbReference type="GO" id="GO:0004672">
    <property type="term" value="F:protein kinase activity"/>
    <property type="evidence" value="ECO:0007669"/>
    <property type="project" value="InterPro"/>
</dbReference>
<dbReference type="Proteomes" id="UP000054248">
    <property type="component" value="Unassembled WGS sequence"/>
</dbReference>
<reference evidence="2 3" key="1">
    <citation type="submission" date="2014-04" db="EMBL/GenBank/DDBJ databases">
        <authorList>
            <consortium name="DOE Joint Genome Institute"/>
            <person name="Kuo A."/>
            <person name="Girlanda M."/>
            <person name="Perotto S."/>
            <person name="Kohler A."/>
            <person name="Nagy L.G."/>
            <person name="Floudas D."/>
            <person name="Copeland A."/>
            <person name="Barry K.W."/>
            <person name="Cichocki N."/>
            <person name="Veneault-Fourrey C."/>
            <person name="LaButti K."/>
            <person name="Lindquist E.A."/>
            <person name="Lipzen A."/>
            <person name="Lundell T."/>
            <person name="Morin E."/>
            <person name="Murat C."/>
            <person name="Sun H."/>
            <person name="Tunlid A."/>
            <person name="Henrissat B."/>
            <person name="Grigoriev I.V."/>
            <person name="Hibbett D.S."/>
            <person name="Martin F."/>
            <person name="Nordberg H.P."/>
            <person name="Cantor M.N."/>
            <person name="Hua S.X."/>
        </authorList>
    </citation>
    <scope>NUCLEOTIDE SEQUENCE [LARGE SCALE GENOMIC DNA]</scope>
    <source>
        <strain evidence="2 3">MUT 4182</strain>
    </source>
</reference>